<evidence type="ECO:0000313" key="2">
    <source>
        <dbReference type="Proteomes" id="UP000294530"/>
    </source>
</evidence>
<dbReference type="AlphaFoldDB" id="A0A976NZR3"/>
<dbReference type="Proteomes" id="UP000294530">
    <property type="component" value="Unassembled WGS sequence"/>
</dbReference>
<evidence type="ECO:0008006" key="3">
    <source>
        <dbReference type="Google" id="ProtNLM"/>
    </source>
</evidence>
<evidence type="ECO:0000313" key="1">
    <source>
        <dbReference type="EMBL" id="TDH74093.1"/>
    </source>
</evidence>
<reference evidence="1 2" key="1">
    <citation type="journal article" date="2021" name="Genome Biol.">
        <title>AFLAP: assembly-free linkage analysis pipeline using k-mers from genome sequencing data.</title>
        <authorList>
            <person name="Fletcher K."/>
            <person name="Zhang L."/>
            <person name="Gil J."/>
            <person name="Han R."/>
            <person name="Cavanaugh K."/>
            <person name="Michelmore R."/>
        </authorList>
    </citation>
    <scope>NUCLEOTIDE SEQUENCE [LARGE SCALE GENOMIC DNA]</scope>
    <source>
        <strain evidence="1 2">SF5</strain>
    </source>
</reference>
<dbReference type="PANTHER" id="PTHR31697">
    <property type="entry name" value="INTEGRATOR COMPLEX SUBUNIT 5"/>
    <property type="match status" value="1"/>
</dbReference>
<comment type="caution">
    <text evidence="1">The sequence shown here is derived from an EMBL/GenBank/DDBJ whole genome shotgun (WGS) entry which is preliminary data.</text>
</comment>
<protein>
    <recommendedName>
        <fullName evidence="3">Integrator complex subunit 5 C-terminal domain-containing protein</fullName>
    </recommendedName>
</protein>
<accession>A0A976NZR3</accession>
<dbReference type="RefSeq" id="XP_067823591.1">
    <property type="nucleotide sequence ID" value="XM_067960690.1"/>
</dbReference>
<organism evidence="1 2">
    <name type="scientific">Bremia lactucae</name>
    <name type="common">Lettuce downy mildew</name>
    <dbReference type="NCBI Taxonomy" id="4779"/>
    <lineage>
        <taxon>Eukaryota</taxon>
        <taxon>Sar</taxon>
        <taxon>Stramenopiles</taxon>
        <taxon>Oomycota</taxon>
        <taxon>Peronosporomycetes</taxon>
        <taxon>Peronosporales</taxon>
        <taxon>Peronosporaceae</taxon>
        <taxon>Bremia</taxon>
    </lineage>
</organism>
<sequence length="1062" mass="119470">MKIQLNVTPDNESKSVSHAVSMSSLLSNDVTTPRNSVNSPVDLLSHNILPVCQEKTELCQIETPEVQALQTQLDMAFEKLFNESGPTIKRQKKSKQSRRAKNAVDSSGDVHKALAELRRTASTFAAQSVLDDILALSLYVFELLDEKESIQRFVVLNNGSDRVNVAATLAAVVSNDLYVQVMDAMRDAMARIDDVIDKKAGYLRIIQWSITKEKPEAWTWIIFALAEPDAYVVLDCITRQAINQFEISRYFFSVLEAIATQEPAQMVEIVKEMLLECTTREPESASRTVRQLVALATHSKLLVQICDESLQWIITQELVLSLAIKWQQLPQSNRMTAISGELVELLTSRSAELLNAGFQLILLLQNLTFAQMSSSFAASVASFHEQVLAFARSETSKTFVQSMAQYLPYICQHAIQLLHEVTRQDVTEKRTKRSSTNQQKSFDMWKEWLLVLAQSMSRTQVTENLIQAELLRVEIDQTSEGFSVPKQQATDRVLCELLTSILPPPSPEYVAFVFKIIHDGRTANSMAQRRILEIIQTLLSLNEPCTSATDTPVVRDLDQDLSCLQKLAQIPDYAAKSHALDEWKGATGVKWWESLLDFASSIDPEVASRALLLVSKTPFPSLEDPKWQYRCLRKLCTLFFSLLQQYRTHFVNDTKPDESTNCQSIQERVLRLKTVLFRVVATDGGIAQNSSSVFTMFASFWLDALFSITSATSIPTHFPIRETTRTDTKLENERPLLRSERTSSSKCTNLQSSQVITKVPDVALVYRKTLDSSWTREMQGARICSVYATDLFDQIILSTNPVTSILYQTGDDLRRLQMDANDQLERRLNVVIHMLLERVVPCCGIPNDEIYKDLLPNRSSFDMDLRIEQYLNHFPAFLPLLRTIVNASMVVNSSQVLRLVPIIKAALIVLLGHWNSVKGDLSLENLDVPPYMRNANQLTLSCNLMRLLQATKWLPTPLSQAAELLPLTTPLDIRSILFSCWFYLSDHPPRIESCAPTPVTSAVASPISSGSSPIGFPFSGMSTGDSLSSIGNPPLEFYLIPLRKALHRNIHKIGAKYPLFMC</sequence>
<dbReference type="PANTHER" id="PTHR31697:SF2">
    <property type="entry name" value="INTEGRATOR COMPLEX SUBUNIT 5"/>
    <property type="match status" value="1"/>
</dbReference>
<dbReference type="GO" id="GO:0032039">
    <property type="term" value="C:integrator complex"/>
    <property type="evidence" value="ECO:0007669"/>
    <property type="project" value="InterPro"/>
</dbReference>
<keyword evidence="2" id="KW-1185">Reference proteome</keyword>
<dbReference type="InterPro" id="IPR040316">
    <property type="entry name" value="INTS5"/>
</dbReference>
<dbReference type="GeneID" id="94346361"/>
<dbReference type="KEGG" id="blac:94346361"/>
<proteinExistence type="predicted"/>
<dbReference type="GO" id="GO:0034472">
    <property type="term" value="P:snRNA 3'-end processing"/>
    <property type="evidence" value="ECO:0007669"/>
    <property type="project" value="TreeGrafter"/>
</dbReference>
<gene>
    <name evidence="1" type="ORF">CCR75_002593</name>
</gene>
<dbReference type="EMBL" id="SHOA02000018">
    <property type="protein sequence ID" value="TDH74093.1"/>
    <property type="molecule type" value="Genomic_DNA"/>
</dbReference>
<name>A0A976NZR3_BRELC</name>
<dbReference type="OrthoDB" id="69088at2759"/>